<dbReference type="NCBIfam" id="NF001183">
    <property type="entry name" value="PRK00155.1-3"/>
    <property type="match status" value="1"/>
</dbReference>
<dbReference type="PANTHER" id="PTHR32125:SF8">
    <property type="entry name" value="RIBITOL-5-PHOSPHATE CYTIDYLYLTRANSFERASE"/>
    <property type="match status" value="1"/>
</dbReference>
<evidence type="ECO:0000313" key="3">
    <source>
        <dbReference type="EMBL" id="AJC74889.1"/>
    </source>
</evidence>
<dbReference type="KEGG" id="phy:AJ81_08945"/>
<dbReference type="CDD" id="cd02516">
    <property type="entry name" value="CDP-ME_synthetase"/>
    <property type="match status" value="1"/>
</dbReference>
<evidence type="ECO:0000256" key="1">
    <source>
        <dbReference type="ARBA" id="ARBA00022679"/>
    </source>
</evidence>
<dbReference type="RefSeq" id="WP_031505307.1">
    <property type="nucleotide sequence ID" value="NC_022795.1"/>
</dbReference>
<dbReference type="PaxDb" id="1123384-AJ81_08945"/>
<dbReference type="InterPro" id="IPR029044">
    <property type="entry name" value="Nucleotide-diphossugar_trans"/>
</dbReference>
<organism evidence="3 4">
    <name type="scientific">Pseudothermotoga hypogea DSM 11164 = NBRC 106472</name>
    <dbReference type="NCBI Taxonomy" id="1123384"/>
    <lineage>
        <taxon>Bacteria</taxon>
        <taxon>Thermotogati</taxon>
        <taxon>Thermotogota</taxon>
        <taxon>Thermotogae</taxon>
        <taxon>Thermotogales</taxon>
        <taxon>Thermotogaceae</taxon>
        <taxon>Pseudothermotoga</taxon>
    </lineage>
</organism>
<name>A0A0X1KUE2_9THEM</name>
<evidence type="ECO:0008006" key="5">
    <source>
        <dbReference type="Google" id="ProtNLM"/>
    </source>
</evidence>
<dbReference type="PANTHER" id="PTHR32125">
    <property type="entry name" value="2-C-METHYL-D-ERYTHRITOL 4-PHOSPHATE CYTIDYLYLTRANSFERASE, CHLOROPLASTIC"/>
    <property type="match status" value="1"/>
</dbReference>
<accession>A0A0X1KUE2</accession>
<evidence type="ECO:0000256" key="2">
    <source>
        <dbReference type="ARBA" id="ARBA00022695"/>
    </source>
</evidence>
<evidence type="ECO:0000313" key="4">
    <source>
        <dbReference type="Proteomes" id="UP000077469"/>
    </source>
</evidence>
<dbReference type="InterPro" id="IPR034683">
    <property type="entry name" value="IspD/TarI"/>
</dbReference>
<protein>
    <recommendedName>
        <fullName evidence="5">2-C-methyl-D-erythritol 4-phosphate cytidylyltransferase</fullName>
    </recommendedName>
</protein>
<dbReference type="EMBL" id="CP007141">
    <property type="protein sequence ID" value="AJC74889.1"/>
    <property type="molecule type" value="Genomic_DNA"/>
</dbReference>
<keyword evidence="1" id="KW-0808">Transferase</keyword>
<dbReference type="OrthoDB" id="9806837at2"/>
<gene>
    <name evidence="3" type="ORF">AJ81_08945</name>
</gene>
<dbReference type="Proteomes" id="UP000077469">
    <property type="component" value="Chromosome"/>
</dbReference>
<dbReference type="Pfam" id="PF01128">
    <property type="entry name" value="IspD"/>
    <property type="match status" value="1"/>
</dbReference>
<dbReference type="PATRIC" id="fig|1123384.7.peg.1797"/>
<dbReference type="SUPFAM" id="SSF53448">
    <property type="entry name" value="Nucleotide-diphospho-sugar transferases"/>
    <property type="match status" value="1"/>
</dbReference>
<keyword evidence="4" id="KW-1185">Reference proteome</keyword>
<proteinExistence type="predicted"/>
<reference evidence="3 4" key="1">
    <citation type="submission" date="2014-01" db="EMBL/GenBank/DDBJ databases">
        <title>Genome sequencing of Thermotog hypogea.</title>
        <authorList>
            <person name="Zhang X."/>
            <person name="Alvare G."/>
            <person name="Fristensky B."/>
            <person name="Chen L."/>
            <person name="Suen T."/>
            <person name="Chen Q."/>
            <person name="Ma K."/>
        </authorList>
    </citation>
    <scope>NUCLEOTIDE SEQUENCE [LARGE SCALE GENOMIC DNA]</scope>
    <source>
        <strain evidence="3 4">DSM 11164</strain>
    </source>
</reference>
<dbReference type="FunFam" id="3.90.550.10:FF:000003">
    <property type="entry name" value="2-C-methyl-D-erythritol 4-phosphate cytidylyltransferase"/>
    <property type="match status" value="1"/>
</dbReference>
<keyword evidence="2" id="KW-0548">Nucleotidyltransferase</keyword>
<dbReference type="Gene3D" id="3.90.550.10">
    <property type="entry name" value="Spore Coat Polysaccharide Biosynthesis Protein SpsA, Chain A"/>
    <property type="match status" value="1"/>
</dbReference>
<dbReference type="AlphaFoldDB" id="A0A0X1KUE2"/>
<sequence length="233" mass="26051">MIYGIVLAGGNSQRFGSDIPKQFIDLAGKPLVLWSVSTFSRVRDFRKLIVVLPEKWFEFGKMTVLSYLQDERLQFVAGGSTRTDSLVKALAFVKEKYGVKDEDIAVTHDAARPFVKSEHIVSSIKMCENSSAVTLALPVIDTIAICERDRIVSLTDRKRTFAVQTPQTFKIKTFLELFERLTEEQRSALTDATGVFVVNDVPVSILEGDPRNIKVTTQLDMVMAEAIARSLSE</sequence>
<dbReference type="GO" id="GO:0050518">
    <property type="term" value="F:2-C-methyl-D-erythritol 4-phosphate cytidylyltransferase activity"/>
    <property type="evidence" value="ECO:0007669"/>
    <property type="project" value="UniProtKB-ARBA"/>
</dbReference>
<dbReference type="STRING" id="1123384.AJ81_08945"/>
<dbReference type="InterPro" id="IPR050088">
    <property type="entry name" value="IspD/TarI_cytidylyltransf_bact"/>
</dbReference>